<dbReference type="InterPro" id="IPR023090">
    <property type="entry name" value="UPF0702_alpha/beta_dom_sf"/>
</dbReference>
<evidence type="ECO:0000256" key="3">
    <source>
        <dbReference type="ARBA" id="ARBA00022475"/>
    </source>
</evidence>
<name>C8XT85_9BACT</name>
<reference evidence="9" key="1">
    <citation type="journal article" date="2009" name="ACS Chem. Biol.">
        <title>Natural products from environmental DNA hosted in Ralstonia metallidurans.</title>
        <authorList>
            <person name="Craig J.W."/>
            <person name="Chang F.Y."/>
            <person name="Brady S.F."/>
        </authorList>
    </citation>
    <scope>NUCLEOTIDE SEQUENCE</scope>
</reference>
<keyword evidence="6 7" id="KW-0472">Membrane</keyword>
<dbReference type="PANTHER" id="PTHR34582">
    <property type="entry name" value="UPF0702 TRANSMEMBRANE PROTEIN YCAP"/>
    <property type="match status" value="1"/>
</dbReference>
<comment type="similarity">
    <text evidence="2">Belongs to the UPF0702 family.</text>
</comment>
<dbReference type="GO" id="GO:0005886">
    <property type="term" value="C:plasma membrane"/>
    <property type="evidence" value="ECO:0007669"/>
    <property type="project" value="UniProtKB-SubCell"/>
</dbReference>
<evidence type="ECO:0000259" key="8">
    <source>
        <dbReference type="Pfam" id="PF04239"/>
    </source>
</evidence>
<proteinExistence type="inferred from homology"/>
<dbReference type="Gene3D" id="3.30.240.20">
    <property type="entry name" value="bsu07140 like domains"/>
    <property type="match status" value="1"/>
</dbReference>
<keyword evidence="5 7" id="KW-1133">Transmembrane helix</keyword>
<evidence type="ECO:0000256" key="7">
    <source>
        <dbReference type="SAM" id="Phobius"/>
    </source>
</evidence>
<feature type="transmembrane region" description="Helical" evidence="7">
    <location>
        <begin position="31"/>
        <end position="51"/>
    </location>
</feature>
<feature type="transmembrane region" description="Helical" evidence="7">
    <location>
        <begin position="6"/>
        <end position="24"/>
    </location>
</feature>
<dbReference type="InterPro" id="IPR007353">
    <property type="entry name" value="DUF421"/>
</dbReference>
<evidence type="ECO:0000256" key="2">
    <source>
        <dbReference type="ARBA" id="ARBA00006448"/>
    </source>
</evidence>
<evidence type="ECO:0000313" key="9">
    <source>
        <dbReference type="EMBL" id="ACI04478.1"/>
    </source>
</evidence>
<dbReference type="Pfam" id="PF04239">
    <property type="entry name" value="DUF421"/>
    <property type="match status" value="1"/>
</dbReference>
<protein>
    <recommendedName>
        <fullName evidence="8">YetF C-terminal domain-containing protein</fullName>
    </recommendedName>
</protein>
<comment type="subcellular location">
    <subcellularLocation>
        <location evidence="1">Cell membrane</location>
        <topology evidence="1">Multi-pass membrane protein</topology>
    </subcellularLocation>
</comment>
<evidence type="ECO:0000256" key="6">
    <source>
        <dbReference type="ARBA" id="ARBA00023136"/>
    </source>
</evidence>
<dbReference type="EMBL" id="FJ151552">
    <property type="protein sequence ID" value="ACI04478.1"/>
    <property type="molecule type" value="Genomic_DNA"/>
</dbReference>
<accession>C8XT85</accession>
<evidence type="ECO:0000256" key="1">
    <source>
        <dbReference type="ARBA" id="ARBA00004651"/>
    </source>
</evidence>
<sequence length="153" mass="17316">MAIFTVLRAAFGYLFLVLIVRIVGRRPGKQLTPFEFVLVFYLGGLTLTGMVGQEVSMTNAICQILTIGLCHYGLSILRYHSLSFTRILDGVPLVLMENNTWRSGTMRKMRIQDDDVMDMAREDDLRDFSGVRSAVLETYGEISIIPNESEEEE</sequence>
<feature type="domain" description="YetF C-terminal" evidence="8">
    <location>
        <begin position="80"/>
        <end position="150"/>
    </location>
</feature>
<keyword evidence="4 7" id="KW-0812">Transmembrane</keyword>
<feature type="transmembrane region" description="Helical" evidence="7">
    <location>
        <begin position="57"/>
        <end position="77"/>
    </location>
</feature>
<evidence type="ECO:0000256" key="4">
    <source>
        <dbReference type="ARBA" id="ARBA00022692"/>
    </source>
</evidence>
<keyword evidence="3" id="KW-1003">Cell membrane</keyword>
<organism evidence="9">
    <name type="scientific">uncultured bacterium RM57</name>
    <dbReference type="NCBI Taxonomy" id="561246"/>
    <lineage>
        <taxon>Bacteria</taxon>
        <taxon>environmental samples</taxon>
    </lineage>
</organism>
<dbReference type="AlphaFoldDB" id="C8XT85"/>
<evidence type="ECO:0000256" key="5">
    <source>
        <dbReference type="ARBA" id="ARBA00022989"/>
    </source>
</evidence>
<dbReference type="PANTHER" id="PTHR34582:SF6">
    <property type="entry name" value="UPF0702 TRANSMEMBRANE PROTEIN YCAP"/>
    <property type="match status" value="1"/>
</dbReference>